<evidence type="ECO:0000259" key="10">
    <source>
        <dbReference type="PROSITE" id="PS50850"/>
    </source>
</evidence>
<keyword evidence="3" id="KW-0813">Transport</keyword>
<dbReference type="AlphaFoldDB" id="A0A0H2LRG4"/>
<dbReference type="PROSITE" id="PS50850">
    <property type="entry name" value="MFS"/>
    <property type="match status" value="1"/>
</dbReference>
<dbReference type="Proteomes" id="UP000035170">
    <property type="component" value="Unassembled WGS sequence"/>
</dbReference>
<feature type="transmembrane region" description="Helical" evidence="9">
    <location>
        <begin position="123"/>
        <end position="149"/>
    </location>
</feature>
<evidence type="ECO:0000256" key="2">
    <source>
        <dbReference type="ARBA" id="ARBA00008240"/>
    </source>
</evidence>
<dbReference type="RefSeq" id="WP_053063369.1">
    <property type="nucleotide sequence ID" value="NZ_JZWI01000043.1"/>
</dbReference>
<protein>
    <submittedName>
        <fullName evidence="11">Proline/betaine transporter</fullName>
    </submittedName>
</protein>
<dbReference type="InterPro" id="IPR020846">
    <property type="entry name" value="MFS_dom"/>
</dbReference>
<accession>A0A0H2LRG4</accession>
<feature type="domain" description="Major facilitator superfamily (MFS) profile" evidence="10">
    <location>
        <begin position="24"/>
        <end position="435"/>
    </location>
</feature>
<dbReference type="PANTHER" id="PTHR43528">
    <property type="entry name" value="ALPHA-KETOGLUTARATE PERMEASE"/>
    <property type="match status" value="1"/>
</dbReference>
<keyword evidence="6" id="KW-0769">Symport</keyword>
<dbReference type="EMBL" id="JZWI01000043">
    <property type="protein sequence ID" value="KLN52844.1"/>
    <property type="molecule type" value="Genomic_DNA"/>
</dbReference>
<feature type="transmembrane region" description="Helical" evidence="9">
    <location>
        <begin position="252"/>
        <end position="276"/>
    </location>
</feature>
<proteinExistence type="inferred from homology"/>
<evidence type="ECO:0000256" key="7">
    <source>
        <dbReference type="ARBA" id="ARBA00022989"/>
    </source>
</evidence>
<evidence type="ECO:0000256" key="8">
    <source>
        <dbReference type="ARBA" id="ARBA00023136"/>
    </source>
</evidence>
<feature type="transmembrane region" description="Helical" evidence="9">
    <location>
        <begin position="196"/>
        <end position="215"/>
    </location>
</feature>
<dbReference type="Pfam" id="PF07690">
    <property type="entry name" value="MFS_1"/>
    <property type="match status" value="1"/>
</dbReference>
<dbReference type="SUPFAM" id="SSF103473">
    <property type="entry name" value="MFS general substrate transporter"/>
    <property type="match status" value="1"/>
</dbReference>
<dbReference type="InterPro" id="IPR005828">
    <property type="entry name" value="MFS_sugar_transport-like"/>
</dbReference>
<dbReference type="GO" id="GO:0015293">
    <property type="term" value="F:symporter activity"/>
    <property type="evidence" value="ECO:0007669"/>
    <property type="project" value="UniProtKB-KW"/>
</dbReference>
<feature type="transmembrane region" description="Helical" evidence="9">
    <location>
        <begin position="161"/>
        <end position="184"/>
    </location>
</feature>
<dbReference type="PROSITE" id="PS00216">
    <property type="entry name" value="SUGAR_TRANSPORT_1"/>
    <property type="match status" value="1"/>
</dbReference>
<evidence type="ECO:0000256" key="6">
    <source>
        <dbReference type="ARBA" id="ARBA00022847"/>
    </source>
</evidence>
<feature type="transmembrane region" description="Helical" evidence="9">
    <location>
        <begin position="350"/>
        <end position="371"/>
    </location>
</feature>
<dbReference type="InterPro" id="IPR005829">
    <property type="entry name" value="Sugar_transporter_CS"/>
</dbReference>
<comment type="similarity">
    <text evidence="2">Belongs to the major facilitator superfamily. Metabolite:H+ Symporter (MHS) family (TC 2.A.1.6) family.</text>
</comment>
<dbReference type="PROSITE" id="PS00217">
    <property type="entry name" value="SUGAR_TRANSPORT_2"/>
    <property type="match status" value="1"/>
</dbReference>
<evidence type="ECO:0000313" key="12">
    <source>
        <dbReference type="Proteomes" id="UP000035170"/>
    </source>
</evidence>
<keyword evidence="12" id="KW-1185">Reference proteome</keyword>
<reference evidence="11 12" key="1">
    <citation type="submission" date="2015-03" db="EMBL/GenBank/DDBJ databases">
        <title>Genome sequence of Variovorax paradoxus TBEA6.</title>
        <authorList>
            <person name="Poehlein A."/>
            <person name="Schuldes J."/>
            <person name="Wuebbeler J.H."/>
            <person name="Hiessl S."/>
            <person name="Steinbuechel A."/>
            <person name="Daniel R."/>
        </authorList>
    </citation>
    <scope>NUCLEOTIDE SEQUENCE [LARGE SCALE GENOMIC DNA]</scope>
    <source>
        <strain evidence="11 12">TBEA6</strain>
    </source>
</reference>
<feature type="transmembrane region" description="Helical" evidence="9">
    <location>
        <begin position="288"/>
        <end position="308"/>
    </location>
</feature>
<dbReference type="FunFam" id="1.20.1250.20:FF:000001">
    <property type="entry name" value="Dicarboxylate MFS transporter"/>
    <property type="match status" value="1"/>
</dbReference>
<feature type="transmembrane region" description="Helical" evidence="9">
    <location>
        <begin position="63"/>
        <end position="84"/>
    </location>
</feature>
<comment type="caution">
    <text evidence="11">The sequence shown here is derived from an EMBL/GenBank/DDBJ whole genome shotgun (WGS) entry which is preliminary data.</text>
</comment>
<dbReference type="PATRIC" id="fig|34073.19.peg.6175"/>
<feature type="transmembrane region" description="Helical" evidence="9">
    <location>
        <begin position="317"/>
        <end position="338"/>
    </location>
</feature>
<comment type="subcellular location">
    <subcellularLocation>
        <location evidence="1">Cell membrane</location>
        <topology evidence="1">Multi-pass membrane protein</topology>
    </subcellularLocation>
</comment>
<dbReference type="InterPro" id="IPR036259">
    <property type="entry name" value="MFS_trans_sf"/>
</dbReference>
<dbReference type="PANTHER" id="PTHR43528:SF1">
    <property type="entry name" value="ALPHA-KETOGLUTARATE PERMEASE"/>
    <property type="match status" value="1"/>
</dbReference>
<evidence type="ECO:0000256" key="9">
    <source>
        <dbReference type="SAM" id="Phobius"/>
    </source>
</evidence>
<dbReference type="InterPro" id="IPR051084">
    <property type="entry name" value="H+-coupled_symporters"/>
</dbReference>
<keyword evidence="7 9" id="KW-1133">Transmembrane helix</keyword>
<gene>
    <name evidence="11" type="primary">proP5</name>
    <name evidence="11" type="ORF">VPARA_60140</name>
</gene>
<evidence type="ECO:0000256" key="4">
    <source>
        <dbReference type="ARBA" id="ARBA00022475"/>
    </source>
</evidence>
<keyword evidence="4" id="KW-1003">Cell membrane</keyword>
<dbReference type="Pfam" id="PF00083">
    <property type="entry name" value="Sugar_tr"/>
    <property type="match status" value="1"/>
</dbReference>
<dbReference type="InterPro" id="IPR011701">
    <property type="entry name" value="MFS"/>
</dbReference>
<sequence length="438" mass="47317">MDQAMNLQGEASPRSSTASMGYKAMLASGIGHFLEWFEFATYSYLAVVFSKNFFHFASDSTSLLLSFATFGVGFVARPLGGIVLGQLGNRLGRRSLLVSTMWMMALSTFAIGCLPTYDSIGLWAPIFLVTLRLIQGFSLGGEWGAAAMYMVEWAPDSKRGFFGSLNQVSGALGLLFGSITVAMLSSTLNQEAFNNWGWRVPFFFAAVIGPIAVVIRRRIGETPAFEKLKAERTSGQMRTPVARHSNKLKNSIVTFSLASTWSLIFYIVMSFMPVFLQKHVKIPSSETFWINSLGLVALIAATPIMGAISDRVGRRPVLLAGCGVFAVLTYFLFSFLLAGGGFAEALIVEVALALMLSLFCGPGTATMIEIFPTELRSGWMSSIYSLSTAMAGGFAPFIATWLVGVTGLSIAPTFLVIGFAISGVVTVLSMRETAFNKL</sequence>
<evidence type="ECO:0000256" key="1">
    <source>
        <dbReference type="ARBA" id="ARBA00004651"/>
    </source>
</evidence>
<feature type="transmembrane region" description="Helical" evidence="9">
    <location>
        <begin position="383"/>
        <end position="404"/>
    </location>
</feature>
<evidence type="ECO:0000256" key="3">
    <source>
        <dbReference type="ARBA" id="ARBA00022448"/>
    </source>
</evidence>
<dbReference type="GO" id="GO:0005886">
    <property type="term" value="C:plasma membrane"/>
    <property type="evidence" value="ECO:0007669"/>
    <property type="project" value="UniProtKB-SubCell"/>
</dbReference>
<name>A0A0H2LRG4_VARPD</name>
<organism evidence="11 12">
    <name type="scientific">Variovorax paradoxus</name>
    <dbReference type="NCBI Taxonomy" id="34073"/>
    <lineage>
        <taxon>Bacteria</taxon>
        <taxon>Pseudomonadati</taxon>
        <taxon>Pseudomonadota</taxon>
        <taxon>Betaproteobacteria</taxon>
        <taxon>Burkholderiales</taxon>
        <taxon>Comamonadaceae</taxon>
        <taxon>Variovorax</taxon>
    </lineage>
</organism>
<evidence type="ECO:0000313" key="11">
    <source>
        <dbReference type="EMBL" id="KLN52844.1"/>
    </source>
</evidence>
<keyword evidence="8 9" id="KW-0472">Membrane</keyword>
<feature type="transmembrane region" description="Helical" evidence="9">
    <location>
        <begin position="96"/>
        <end position="117"/>
    </location>
</feature>
<dbReference type="Gene3D" id="1.20.1250.20">
    <property type="entry name" value="MFS general substrate transporter like domains"/>
    <property type="match status" value="2"/>
</dbReference>
<feature type="transmembrane region" description="Helical" evidence="9">
    <location>
        <begin position="410"/>
        <end position="430"/>
    </location>
</feature>
<keyword evidence="5 9" id="KW-0812">Transmembrane</keyword>
<evidence type="ECO:0000256" key="5">
    <source>
        <dbReference type="ARBA" id="ARBA00022692"/>
    </source>
</evidence>